<dbReference type="Proteomes" id="UP000215767">
    <property type="component" value="Unassembled WGS sequence"/>
</dbReference>
<organism evidence="1 2">
    <name type="scientific">Bordetella genomosp. 11</name>
    <dbReference type="NCBI Taxonomy" id="1416808"/>
    <lineage>
        <taxon>Bacteria</taxon>
        <taxon>Pseudomonadati</taxon>
        <taxon>Pseudomonadota</taxon>
        <taxon>Betaproteobacteria</taxon>
        <taxon>Burkholderiales</taxon>
        <taxon>Alcaligenaceae</taxon>
        <taxon>Bordetella</taxon>
    </lineage>
</organism>
<sequence>MDALIDRAIRGTGTSEARWQAWLDRNPPRPIDPRGLAQPSGTLHIVAPHPDDEILGCGGIMREAWRAGVPLSIWAVTDGERSHPDSRTWQPAPLARERIRESAAALALIAPGASRHRLEVADGSVEAFENDIADRLAAAINPRDTVIAPWQWDGHPDHESASRAAFRAARAQGARFLEVPIWAWHWMDPDTGAFPTDRARAVRLGDETLALKRRAVQCFRTQLEADSSTGKPPVLTPTMLQRVDRRFEVIFQ</sequence>
<reference evidence="2" key="1">
    <citation type="submission" date="2017-05" db="EMBL/GenBank/DDBJ databases">
        <title>Complete and WGS of Bordetella genogroups.</title>
        <authorList>
            <person name="Spilker T."/>
            <person name="Lipuma J."/>
        </authorList>
    </citation>
    <scope>NUCLEOTIDE SEQUENCE [LARGE SCALE GENOMIC DNA]</scope>
    <source>
        <strain evidence="2">AU8856</strain>
    </source>
</reference>
<dbReference type="AlphaFoldDB" id="A0A261UHD5"/>
<accession>A0A261UHD5</accession>
<evidence type="ECO:0008006" key="3">
    <source>
        <dbReference type="Google" id="ProtNLM"/>
    </source>
</evidence>
<gene>
    <name evidence="1" type="ORF">CAL28_14625</name>
</gene>
<dbReference type="PANTHER" id="PTHR12993:SF29">
    <property type="entry name" value="BLR3841 PROTEIN"/>
    <property type="match status" value="1"/>
</dbReference>
<name>A0A261UHD5_9BORD</name>
<dbReference type="InterPro" id="IPR003737">
    <property type="entry name" value="GlcNAc_PI_deacetylase-related"/>
</dbReference>
<dbReference type="Pfam" id="PF02585">
    <property type="entry name" value="PIG-L"/>
    <property type="match status" value="1"/>
</dbReference>
<proteinExistence type="predicted"/>
<dbReference type="InterPro" id="IPR024078">
    <property type="entry name" value="LmbE-like_dom_sf"/>
</dbReference>
<protein>
    <recommendedName>
        <fullName evidence="3">Acetylglucosaminylphosphatidylinositol deacetylase</fullName>
    </recommendedName>
</protein>
<dbReference type="Gene3D" id="3.40.50.10320">
    <property type="entry name" value="LmbE-like"/>
    <property type="match status" value="1"/>
</dbReference>
<keyword evidence="2" id="KW-1185">Reference proteome</keyword>
<dbReference type="RefSeq" id="WP_094842037.1">
    <property type="nucleotide sequence ID" value="NZ_NEVS01000004.1"/>
</dbReference>
<dbReference type="GO" id="GO:0016811">
    <property type="term" value="F:hydrolase activity, acting on carbon-nitrogen (but not peptide) bonds, in linear amides"/>
    <property type="evidence" value="ECO:0007669"/>
    <property type="project" value="TreeGrafter"/>
</dbReference>
<dbReference type="OrthoDB" id="9816564at2"/>
<dbReference type="PANTHER" id="PTHR12993">
    <property type="entry name" value="N-ACETYLGLUCOSAMINYL-PHOSPHATIDYLINOSITOL DE-N-ACETYLASE-RELATED"/>
    <property type="match status" value="1"/>
</dbReference>
<evidence type="ECO:0000313" key="2">
    <source>
        <dbReference type="Proteomes" id="UP000215767"/>
    </source>
</evidence>
<evidence type="ECO:0000313" key="1">
    <source>
        <dbReference type="EMBL" id="OZI60630.1"/>
    </source>
</evidence>
<comment type="caution">
    <text evidence="1">The sequence shown here is derived from an EMBL/GenBank/DDBJ whole genome shotgun (WGS) entry which is preliminary data.</text>
</comment>
<dbReference type="SUPFAM" id="SSF102588">
    <property type="entry name" value="LmbE-like"/>
    <property type="match status" value="1"/>
</dbReference>
<dbReference type="EMBL" id="NEVS01000004">
    <property type="protein sequence ID" value="OZI60630.1"/>
    <property type="molecule type" value="Genomic_DNA"/>
</dbReference>